<gene>
    <name evidence="1" type="ORF">M911_15240</name>
</gene>
<dbReference type="HOGENOM" id="CLU_1677066_0_0_6"/>
<reference evidence="2" key="2">
    <citation type="submission" date="2014-02" db="EMBL/GenBank/DDBJ databases">
        <title>Draft Genome Sequence of extremely halophilic bacteria Halorhodospira halochloris.</title>
        <authorList>
            <person name="Singh K.S."/>
        </authorList>
    </citation>
    <scope>NUCLEOTIDE SEQUENCE [LARGE SCALE GENOMIC DNA]</scope>
    <source>
        <strain evidence="2">A</strain>
    </source>
</reference>
<evidence type="ECO:0000313" key="1">
    <source>
        <dbReference type="EMBL" id="AHK80279.1"/>
    </source>
</evidence>
<dbReference type="Proteomes" id="UP000019442">
    <property type="component" value="Chromosome"/>
</dbReference>
<name>W8KKG2_9GAMM</name>
<keyword evidence="2" id="KW-1185">Reference proteome</keyword>
<organism evidence="1 2">
    <name type="scientific">Ectothiorhodospira haloalkaliphila</name>
    <dbReference type="NCBI Taxonomy" id="421628"/>
    <lineage>
        <taxon>Bacteria</taxon>
        <taxon>Pseudomonadati</taxon>
        <taxon>Pseudomonadota</taxon>
        <taxon>Gammaproteobacteria</taxon>
        <taxon>Chromatiales</taxon>
        <taxon>Ectothiorhodospiraceae</taxon>
        <taxon>Ectothiorhodospira</taxon>
    </lineage>
</organism>
<dbReference type="RefSeq" id="WP_025282817.1">
    <property type="nucleotide sequence ID" value="NZ_CP007268.1"/>
</dbReference>
<sequence>MDKEALKIPKKLKPVKVWVHPDGLVVGSLFVHLQSAQHAGEETPAEILNGAEPFFVIQCGEEETRFYNKHSVVRVEHEVDAPGPDERGVCLGARLHLMDGSNLTGTIRELLDPQNARLYDYINIHDQRFVRLFLSDTEVTLVNKAYIVRVSPDDGPRD</sequence>
<reference evidence="1 2" key="1">
    <citation type="journal article" date="2014" name="J Genomics">
        <title>Draft Genome Sequence of the Extremely Halophilic Phototrophic Purple Sulfur Bacterium Halorhodospira halochloris.</title>
        <authorList>
            <person name="Singh K.S."/>
            <person name="Kirksey J."/>
            <person name="Hoff W.D."/>
            <person name="Deole R."/>
        </authorList>
    </citation>
    <scope>NUCLEOTIDE SEQUENCE [LARGE SCALE GENOMIC DNA]</scope>
    <source>
        <strain evidence="1 2">A</strain>
    </source>
</reference>
<dbReference type="KEGG" id="hhc:M911_15240"/>
<dbReference type="OrthoDB" id="5782580at2"/>
<protein>
    <submittedName>
        <fullName evidence="1">Uncharacterized protein</fullName>
    </submittedName>
</protein>
<proteinExistence type="predicted"/>
<accession>W8KKG2</accession>
<evidence type="ECO:0000313" key="2">
    <source>
        <dbReference type="Proteomes" id="UP000019442"/>
    </source>
</evidence>
<dbReference type="AlphaFoldDB" id="W8KKG2"/>
<dbReference type="EMBL" id="CP007268">
    <property type="protein sequence ID" value="AHK80279.1"/>
    <property type="molecule type" value="Genomic_DNA"/>
</dbReference>
<dbReference type="PATRIC" id="fig|1354791.3.peg.387"/>